<sequence length="79" mass="8774">MDDKDLEIRRERADKVHALLDGKASNPVVLLMARAYLYGHLEKPLDELTDEELLAEPLVGPKTVEAIRAVIPSPGQRSV</sequence>
<gene>
    <name evidence="1" type="ORF">S12H4_49665</name>
</gene>
<proteinExistence type="predicted"/>
<comment type="caution">
    <text evidence="1">The sequence shown here is derived from an EMBL/GenBank/DDBJ whole genome shotgun (WGS) entry which is preliminary data.</text>
</comment>
<dbReference type="AlphaFoldDB" id="X1VUJ9"/>
<evidence type="ECO:0000313" key="1">
    <source>
        <dbReference type="EMBL" id="GAJ13910.1"/>
    </source>
</evidence>
<protein>
    <submittedName>
        <fullName evidence="1">Uncharacterized protein</fullName>
    </submittedName>
</protein>
<name>X1VUJ9_9ZZZZ</name>
<accession>X1VUJ9</accession>
<reference evidence="1" key="1">
    <citation type="journal article" date="2014" name="Front. Microbiol.">
        <title>High frequency of phylogenetically diverse reductive dehalogenase-homologous genes in deep subseafloor sedimentary metagenomes.</title>
        <authorList>
            <person name="Kawai M."/>
            <person name="Futagami T."/>
            <person name="Toyoda A."/>
            <person name="Takaki Y."/>
            <person name="Nishi S."/>
            <person name="Hori S."/>
            <person name="Arai W."/>
            <person name="Tsubouchi T."/>
            <person name="Morono Y."/>
            <person name="Uchiyama I."/>
            <person name="Ito T."/>
            <person name="Fujiyama A."/>
            <person name="Inagaki F."/>
            <person name="Takami H."/>
        </authorList>
    </citation>
    <scope>NUCLEOTIDE SEQUENCE</scope>
    <source>
        <strain evidence="1">Expedition CK06-06</strain>
    </source>
</reference>
<dbReference type="EMBL" id="BARW01031182">
    <property type="protein sequence ID" value="GAJ13910.1"/>
    <property type="molecule type" value="Genomic_DNA"/>
</dbReference>
<organism evidence="1">
    <name type="scientific">marine sediment metagenome</name>
    <dbReference type="NCBI Taxonomy" id="412755"/>
    <lineage>
        <taxon>unclassified sequences</taxon>
        <taxon>metagenomes</taxon>
        <taxon>ecological metagenomes</taxon>
    </lineage>
</organism>